<proteinExistence type="predicted"/>
<sequence length="92" mass="10005">MVAISNGSAEAKRAATQSISGSGAHLTAFHEQVVGSHRILAPPTSKFQRRPSSCLRLIHFIDFLFNSIFGGTPVRFFNPVPKANIFTGYISE</sequence>
<name>A0ABD1H9V4_SALDI</name>
<reference evidence="1 2" key="1">
    <citation type="submission" date="2024-06" db="EMBL/GenBank/DDBJ databases">
        <title>A chromosome level genome sequence of Diviner's sage (Salvia divinorum).</title>
        <authorList>
            <person name="Ford S.A."/>
            <person name="Ro D.-K."/>
            <person name="Ness R.W."/>
            <person name="Phillips M.A."/>
        </authorList>
    </citation>
    <scope>NUCLEOTIDE SEQUENCE [LARGE SCALE GENOMIC DNA]</scope>
    <source>
        <strain evidence="1">SAF-2024a</strain>
        <tissue evidence="1">Leaf</tissue>
    </source>
</reference>
<protein>
    <submittedName>
        <fullName evidence="1">Uncharacterized protein</fullName>
    </submittedName>
</protein>
<dbReference type="EMBL" id="JBEAFC010000006">
    <property type="protein sequence ID" value="KAL1553213.1"/>
    <property type="molecule type" value="Genomic_DNA"/>
</dbReference>
<dbReference type="Proteomes" id="UP001567538">
    <property type="component" value="Unassembled WGS sequence"/>
</dbReference>
<gene>
    <name evidence="1" type="ORF">AAHA92_13916</name>
</gene>
<organism evidence="1 2">
    <name type="scientific">Salvia divinorum</name>
    <name type="common">Maria pastora</name>
    <name type="synonym">Diviner's sage</name>
    <dbReference type="NCBI Taxonomy" id="28513"/>
    <lineage>
        <taxon>Eukaryota</taxon>
        <taxon>Viridiplantae</taxon>
        <taxon>Streptophyta</taxon>
        <taxon>Embryophyta</taxon>
        <taxon>Tracheophyta</taxon>
        <taxon>Spermatophyta</taxon>
        <taxon>Magnoliopsida</taxon>
        <taxon>eudicotyledons</taxon>
        <taxon>Gunneridae</taxon>
        <taxon>Pentapetalae</taxon>
        <taxon>asterids</taxon>
        <taxon>lamiids</taxon>
        <taxon>Lamiales</taxon>
        <taxon>Lamiaceae</taxon>
        <taxon>Nepetoideae</taxon>
        <taxon>Mentheae</taxon>
        <taxon>Salviinae</taxon>
        <taxon>Salvia</taxon>
        <taxon>Salvia subgen. Calosphace</taxon>
    </lineage>
</organism>
<dbReference type="AlphaFoldDB" id="A0ABD1H9V4"/>
<accession>A0ABD1H9V4</accession>
<evidence type="ECO:0000313" key="1">
    <source>
        <dbReference type="EMBL" id="KAL1553213.1"/>
    </source>
</evidence>
<keyword evidence="2" id="KW-1185">Reference proteome</keyword>
<evidence type="ECO:0000313" key="2">
    <source>
        <dbReference type="Proteomes" id="UP001567538"/>
    </source>
</evidence>
<comment type="caution">
    <text evidence="1">The sequence shown here is derived from an EMBL/GenBank/DDBJ whole genome shotgun (WGS) entry which is preliminary data.</text>
</comment>